<proteinExistence type="predicted"/>
<evidence type="ECO:0000256" key="1">
    <source>
        <dbReference type="ARBA" id="ARBA00023002"/>
    </source>
</evidence>
<dbReference type="KEGG" id="sjv:SJAV_21770"/>
<reference evidence="3" key="1">
    <citation type="submission" date="2024-03" db="EMBL/GenBank/DDBJ databases">
        <title>Complete genome sequence of Sulfurisphaera javensis strain KD-1.</title>
        <authorList>
            <person name="Sakai H."/>
            <person name="Nur N."/>
            <person name="Suwanto A."/>
            <person name="Kurosawa N."/>
        </authorList>
    </citation>
    <scope>NUCLEOTIDE SEQUENCE</scope>
    <source>
        <strain evidence="3">KD-1</strain>
    </source>
</reference>
<dbReference type="GO" id="GO:0016651">
    <property type="term" value="F:oxidoreductase activity, acting on NAD(P)H"/>
    <property type="evidence" value="ECO:0007669"/>
    <property type="project" value="InterPro"/>
</dbReference>
<feature type="domain" description="NADH-quinone oxidoreductase subunit D" evidence="2">
    <location>
        <begin position="203"/>
        <end position="296"/>
    </location>
</feature>
<gene>
    <name evidence="3" type="ORF">SJAV_21770</name>
</gene>
<evidence type="ECO:0000259" key="2">
    <source>
        <dbReference type="Pfam" id="PF00346"/>
    </source>
</evidence>
<name>A0AAT9GTM1_9CREN</name>
<dbReference type="Gene3D" id="1.10.645.10">
    <property type="entry name" value="Cytochrome-c3 Hydrogenase, chain B"/>
    <property type="match status" value="1"/>
</dbReference>
<dbReference type="GO" id="GO:0051287">
    <property type="term" value="F:NAD binding"/>
    <property type="evidence" value="ECO:0007669"/>
    <property type="project" value="InterPro"/>
</dbReference>
<keyword evidence="1" id="KW-0560">Oxidoreductase</keyword>
<dbReference type="InterPro" id="IPR029014">
    <property type="entry name" value="NiFe-Hase_large"/>
</dbReference>
<dbReference type="Pfam" id="PF00346">
    <property type="entry name" value="Complex1_49kDa"/>
    <property type="match status" value="1"/>
</dbReference>
<dbReference type="PANTHER" id="PTHR43485">
    <property type="entry name" value="HYDROGENASE-4 COMPONENT G"/>
    <property type="match status" value="1"/>
</dbReference>
<protein>
    <submittedName>
        <fullName evidence="3">Nickel-dependent hydrogenase large subunit</fullName>
    </submittedName>
</protein>
<dbReference type="PANTHER" id="PTHR43485:SF1">
    <property type="entry name" value="FORMATE HYDROGENLYASE SUBUNIT 5-RELATED"/>
    <property type="match status" value="1"/>
</dbReference>
<dbReference type="AlphaFoldDB" id="A0AAT9GTM1"/>
<dbReference type="SUPFAM" id="SSF56762">
    <property type="entry name" value="HydB/Nqo4-like"/>
    <property type="match status" value="1"/>
</dbReference>
<dbReference type="InterPro" id="IPR001135">
    <property type="entry name" value="NADH_Q_OxRdtase_suD"/>
</dbReference>
<dbReference type="InterPro" id="IPR052197">
    <property type="entry name" value="ComplexI_49kDa-like"/>
</dbReference>
<accession>A0AAT9GTM1</accession>
<dbReference type="EMBL" id="AP031322">
    <property type="protein sequence ID" value="BFH74233.1"/>
    <property type="molecule type" value="Genomic_DNA"/>
</dbReference>
<sequence length="381" mass="43546">MVGFMKRIIGKLGKYCLYSDSVIEGECPEVKEEEEMGRVVGSFTFTYGPSAGGLFESVKMEIDTFGEYIRKIAVDPYFKLREIKVLGKNIDDALLLIERINASFSASHSIAFISAIEKFSDGETNPDVSYLRILEIELERIRNNLFVIERMAESAGFLVPAYQLLYLIEKVNRKIGKIFGHRYFFGVNSLNEVRIIDDNVKFDDIEREFKEIYPDIIKNRIFIDRLQNNGVIKDERSIGPVARAAGFEYDARREDLHLPYNDFDFSIPRYDTGDAFGRLIVRAEEVFESLRIISQIKLKRARQSIKVNEGEGIGRVESPSGDLAYNVSISNGKVIDLNLLSPSSINIKFFSKSMVKNIFTDFPFNWESFGIWISEVGVKFV</sequence>
<evidence type="ECO:0000313" key="3">
    <source>
        <dbReference type="EMBL" id="BFH74233.1"/>
    </source>
</evidence>
<organism evidence="3">
    <name type="scientific">Sulfurisphaera javensis</name>
    <dbReference type="NCBI Taxonomy" id="2049879"/>
    <lineage>
        <taxon>Archaea</taxon>
        <taxon>Thermoproteota</taxon>
        <taxon>Thermoprotei</taxon>
        <taxon>Sulfolobales</taxon>
        <taxon>Sulfolobaceae</taxon>
        <taxon>Sulfurisphaera</taxon>
    </lineage>
</organism>
<dbReference type="GO" id="GO:0048038">
    <property type="term" value="F:quinone binding"/>
    <property type="evidence" value="ECO:0007669"/>
    <property type="project" value="InterPro"/>
</dbReference>